<feature type="compositionally biased region" description="Basic and acidic residues" evidence="1">
    <location>
        <begin position="103"/>
        <end position="121"/>
    </location>
</feature>
<comment type="caution">
    <text evidence="2">The sequence shown here is derived from an EMBL/GenBank/DDBJ whole genome shotgun (WGS) entry which is preliminary data.</text>
</comment>
<name>A0ABD3A422_9GENT</name>
<evidence type="ECO:0000313" key="2">
    <source>
        <dbReference type="EMBL" id="KAL3525285.1"/>
    </source>
</evidence>
<feature type="region of interest" description="Disordered" evidence="1">
    <location>
        <begin position="145"/>
        <end position="303"/>
    </location>
</feature>
<dbReference type="AlphaFoldDB" id="A0ABD3A422"/>
<dbReference type="Proteomes" id="UP001630127">
    <property type="component" value="Unassembled WGS sequence"/>
</dbReference>
<accession>A0ABD3A422</accession>
<feature type="compositionally biased region" description="Basic and acidic residues" evidence="1">
    <location>
        <begin position="172"/>
        <end position="187"/>
    </location>
</feature>
<feature type="compositionally biased region" description="Basic and acidic residues" evidence="1">
    <location>
        <begin position="251"/>
        <end position="263"/>
    </location>
</feature>
<protein>
    <submittedName>
        <fullName evidence="2">Uncharacterized protein</fullName>
    </submittedName>
</protein>
<gene>
    <name evidence="2" type="ORF">ACH5RR_013657</name>
</gene>
<feature type="compositionally biased region" description="Basic residues" evidence="1">
    <location>
        <begin position="145"/>
        <end position="154"/>
    </location>
</feature>
<sequence>MRKMRNMEGEKLAEHLELAEVRKLVVAAAAVANSKDEVLENAENENMEQATDRSENMQGGFDYKITPLDGGENMQGGFDAKIIPPVRGENMQWGFDVEITPRDEGENMQRGDRINTQDHGLHGGTNDEACSSWIAWAKGDTNKKRKAKKLKTKKVQNADKGLENEDSSSTEIFHDSDYDFDDKDSKKLNSNASDGEGDEINERMRKYPSSRSNPGSTVLLASRTNDDGDEITSKSEINPSGVSSLTKKSTKYPDKLENGKDQQDGQSAVDGATAQDDACVGGNTENSEGASIEPTATPEHGTCVAGDEKIVGFEQTEDETWLDELISSTTINIPSQQPILSSSIRVTK</sequence>
<feature type="region of interest" description="Disordered" evidence="1">
    <location>
        <begin position="103"/>
        <end position="125"/>
    </location>
</feature>
<organism evidence="2 3">
    <name type="scientific">Cinchona calisaya</name>
    <dbReference type="NCBI Taxonomy" id="153742"/>
    <lineage>
        <taxon>Eukaryota</taxon>
        <taxon>Viridiplantae</taxon>
        <taxon>Streptophyta</taxon>
        <taxon>Embryophyta</taxon>
        <taxon>Tracheophyta</taxon>
        <taxon>Spermatophyta</taxon>
        <taxon>Magnoliopsida</taxon>
        <taxon>eudicotyledons</taxon>
        <taxon>Gunneridae</taxon>
        <taxon>Pentapetalae</taxon>
        <taxon>asterids</taxon>
        <taxon>lamiids</taxon>
        <taxon>Gentianales</taxon>
        <taxon>Rubiaceae</taxon>
        <taxon>Cinchonoideae</taxon>
        <taxon>Cinchoneae</taxon>
        <taxon>Cinchona</taxon>
    </lineage>
</organism>
<evidence type="ECO:0000313" key="3">
    <source>
        <dbReference type="Proteomes" id="UP001630127"/>
    </source>
</evidence>
<reference evidence="2 3" key="1">
    <citation type="submission" date="2024-11" db="EMBL/GenBank/DDBJ databases">
        <title>A near-complete genome assembly of Cinchona calisaya.</title>
        <authorList>
            <person name="Lian D.C."/>
            <person name="Zhao X.W."/>
            <person name="Wei L."/>
        </authorList>
    </citation>
    <scope>NUCLEOTIDE SEQUENCE [LARGE SCALE GENOMIC DNA]</scope>
    <source>
        <tissue evidence="2">Nenye</tissue>
    </source>
</reference>
<dbReference type="EMBL" id="JBJUIK010000006">
    <property type="protein sequence ID" value="KAL3525285.1"/>
    <property type="molecule type" value="Genomic_DNA"/>
</dbReference>
<evidence type="ECO:0000256" key="1">
    <source>
        <dbReference type="SAM" id="MobiDB-lite"/>
    </source>
</evidence>
<keyword evidence="3" id="KW-1185">Reference proteome</keyword>
<proteinExistence type="predicted"/>
<feature type="compositionally biased region" description="Polar residues" evidence="1">
    <location>
        <begin position="234"/>
        <end position="247"/>
    </location>
</feature>